<dbReference type="AlphaFoldDB" id="A0A6I6MSY6"/>
<evidence type="ECO:0000256" key="6">
    <source>
        <dbReference type="SAM" id="Phobius"/>
    </source>
</evidence>
<evidence type="ECO:0000313" key="9">
    <source>
        <dbReference type="Proteomes" id="UP000431269"/>
    </source>
</evidence>
<dbReference type="EMBL" id="CP047045">
    <property type="protein sequence ID" value="QGZ96546.1"/>
    <property type="molecule type" value="Genomic_DNA"/>
</dbReference>
<evidence type="ECO:0000256" key="1">
    <source>
        <dbReference type="ARBA" id="ARBA00004141"/>
    </source>
</evidence>
<dbReference type="KEGG" id="tsv:DSM104635_03406"/>
<dbReference type="Proteomes" id="UP000431269">
    <property type="component" value="Chromosome"/>
</dbReference>
<dbReference type="PANTHER" id="PTHR38459">
    <property type="entry name" value="PROPHAGE BACTOPRENOL-LINKED GLUCOSE TRANSLOCASE HOMOLOG"/>
    <property type="match status" value="1"/>
</dbReference>
<name>A0A6I6MSY6_9CAUL</name>
<sequence>MRFVGVGAFAALVNWVSRIALSVVLPLSAAIIVAYLIGMITAYALSRKYVFQPTERGVGSELTRFALVNVVALVQVWAVTIVMAEYVLPALHVDWRPLEVAHAVGVASPIVTSYLGHRYFSFAQARKSGRG</sequence>
<evidence type="ECO:0000256" key="5">
    <source>
        <dbReference type="ARBA" id="ARBA00023136"/>
    </source>
</evidence>
<keyword evidence="3 6" id="KW-0812">Transmembrane</keyword>
<evidence type="ECO:0000313" key="8">
    <source>
        <dbReference type="EMBL" id="QGZ96546.1"/>
    </source>
</evidence>
<dbReference type="GO" id="GO:0000271">
    <property type="term" value="P:polysaccharide biosynthetic process"/>
    <property type="evidence" value="ECO:0007669"/>
    <property type="project" value="InterPro"/>
</dbReference>
<evidence type="ECO:0000256" key="4">
    <source>
        <dbReference type="ARBA" id="ARBA00022989"/>
    </source>
</evidence>
<feature type="transmembrane region" description="Helical" evidence="6">
    <location>
        <begin position="100"/>
        <end position="120"/>
    </location>
</feature>
<organism evidence="8 9">
    <name type="scientific">Terricaulis silvestris</name>
    <dbReference type="NCBI Taxonomy" id="2686094"/>
    <lineage>
        <taxon>Bacteria</taxon>
        <taxon>Pseudomonadati</taxon>
        <taxon>Pseudomonadota</taxon>
        <taxon>Alphaproteobacteria</taxon>
        <taxon>Caulobacterales</taxon>
        <taxon>Caulobacteraceae</taxon>
        <taxon>Terricaulis</taxon>
    </lineage>
</organism>
<keyword evidence="4 6" id="KW-1133">Transmembrane helix</keyword>
<feature type="domain" description="GtrA/DPMS transmembrane" evidence="7">
    <location>
        <begin position="2"/>
        <end position="122"/>
    </location>
</feature>
<evidence type="ECO:0000259" key="7">
    <source>
        <dbReference type="Pfam" id="PF04138"/>
    </source>
</evidence>
<comment type="subcellular location">
    <subcellularLocation>
        <location evidence="1">Membrane</location>
        <topology evidence="1">Multi-pass membrane protein</topology>
    </subcellularLocation>
</comment>
<dbReference type="Pfam" id="PF04138">
    <property type="entry name" value="GtrA_DPMS_TM"/>
    <property type="match status" value="1"/>
</dbReference>
<comment type="similarity">
    <text evidence="2">Belongs to the GtrA family.</text>
</comment>
<dbReference type="InterPro" id="IPR051401">
    <property type="entry name" value="GtrA_CellWall_Glycosyl"/>
</dbReference>
<gene>
    <name evidence="8" type="ORF">DSM104635_03406</name>
</gene>
<feature type="transmembrane region" description="Helical" evidence="6">
    <location>
        <begin position="28"/>
        <end position="45"/>
    </location>
</feature>
<keyword evidence="9" id="KW-1185">Reference proteome</keyword>
<keyword evidence="5 6" id="KW-0472">Membrane</keyword>
<accession>A0A6I6MSY6</accession>
<evidence type="ECO:0000256" key="2">
    <source>
        <dbReference type="ARBA" id="ARBA00009399"/>
    </source>
</evidence>
<feature type="transmembrane region" description="Helical" evidence="6">
    <location>
        <begin position="66"/>
        <end position="88"/>
    </location>
</feature>
<protein>
    <submittedName>
        <fullName evidence="8">GtrA-like protein</fullName>
    </submittedName>
</protein>
<proteinExistence type="inferred from homology"/>
<reference evidence="9" key="1">
    <citation type="submission" date="2019-12" db="EMBL/GenBank/DDBJ databases">
        <title>Complete genome of Terracaulis silvestris 0127_4.</title>
        <authorList>
            <person name="Vieira S."/>
            <person name="Riedel T."/>
            <person name="Sproer C."/>
            <person name="Pascual J."/>
            <person name="Boedeker C."/>
            <person name="Overmann J."/>
        </authorList>
    </citation>
    <scope>NUCLEOTIDE SEQUENCE [LARGE SCALE GENOMIC DNA]</scope>
    <source>
        <strain evidence="9">0127_4</strain>
    </source>
</reference>
<dbReference type="PANTHER" id="PTHR38459:SF1">
    <property type="entry name" value="PROPHAGE BACTOPRENOL-LINKED GLUCOSE TRANSLOCASE HOMOLOG"/>
    <property type="match status" value="1"/>
</dbReference>
<dbReference type="GO" id="GO:0005886">
    <property type="term" value="C:plasma membrane"/>
    <property type="evidence" value="ECO:0007669"/>
    <property type="project" value="TreeGrafter"/>
</dbReference>
<evidence type="ECO:0000256" key="3">
    <source>
        <dbReference type="ARBA" id="ARBA00022692"/>
    </source>
</evidence>
<dbReference type="InterPro" id="IPR007267">
    <property type="entry name" value="GtrA_DPMS_TM"/>
</dbReference>